<protein>
    <submittedName>
        <fullName evidence="1">Uncharacterized protein</fullName>
    </submittedName>
</protein>
<organism evidence="1 2">
    <name type="scientific">Ephemerocybe angulata</name>
    <dbReference type="NCBI Taxonomy" id="980116"/>
    <lineage>
        <taxon>Eukaryota</taxon>
        <taxon>Fungi</taxon>
        <taxon>Dikarya</taxon>
        <taxon>Basidiomycota</taxon>
        <taxon>Agaricomycotina</taxon>
        <taxon>Agaricomycetes</taxon>
        <taxon>Agaricomycetidae</taxon>
        <taxon>Agaricales</taxon>
        <taxon>Agaricineae</taxon>
        <taxon>Psathyrellaceae</taxon>
        <taxon>Ephemerocybe</taxon>
    </lineage>
</organism>
<dbReference type="EMBL" id="JACGCI010000114">
    <property type="protein sequence ID" value="KAF6744802.1"/>
    <property type="molecule type" value="Genomic_DNA"/>
</dbReference>
<keyword evidence="2" id="KW-1185">Reference proteome</keyword>
<name>A0A8H6HEL5_9AGAR</name>
<dbReference type="AlphaFoldDB" id="A0A8H6HEL5"/>
<accession>A0A8H6HEL5</accession>
<dbReference type="Proteomes" id="UP000521943">
    <property type="component" value="Unassembled WGS sequence"/>
</dbReference>
<gene>
    <name evidence="1" type="ORF">DFP72DRAFT_857105</name>
</gene>
<reference evidence="1 2" key="1">
    <citation type="submission" date="2020-07" db="EMBL/GenBank/DDBJ databases">
        <title>Comparative genomics of pyrophilous fungi reveals a link between fire events and developmental genes.</title>
        <authorList>
            <consortium name="DOE Joint Genome Institute"/>
            <person name="Steindorff A.S."/>
            <person name="Carver A."/>
            <person name="Calhoun S."/>
            <person name="Stillman K."/>
            <person name="Liu H."/>
            <person name="Lipzen A."/>
            <person name="Pangilinan J."/>
            <person name="Labutti K."/>
            <person name="Bruns T.D."/>
            <person name="Grigoriev I.V."/>
        </authorList>
    </citation>
    <scope>NUCLEOTIDE SEQUENCE [LARGE SCALE GENOMIC DNA]</scope>
    <source>
        <strain evidence="1 2">CBS 144469</strain>
    </source>
</reference>
<comment type="caution">
    <text evidence="1">The sequence shown here is derived from an EMBL/GenBank/DDBJ whole genome shotgun (WGS) entry which is preliminary data.</text>
</comment>
<sequence length="638" mass="71057">MVARSSPTTRLEDINFERTDSTVDYKPLFNLAEVSVLGIPGPTESKSFELFKATSRRWQMKGVIELLAEMDGIDCVVKGDKGEDVAFIHLDVKRMRRSPSAEPQRGKCHTSSDSRIENDFECLGIRHTMEMCDPQTQLSMVWRVAVISSAGISVTNTGADAINEDSTQHLLPFQRAGLAALKYAQIANTWPSDMEDPRYTADADPRYRTGPRPPKTRPDILKLWVHSVTRHHTEEFDIIQSFDTVFAVIPWLSPGLESTVKKRFTSLAHMSGLAPEAGAAACALNRADKALEWLEQGRCNVWSHIHHLRTPLDDLRNHDEDLANNIADVSKQLELLGSSRGQYQLGMSSEEEIALSDETHRHSHLAEERKALLEQARAIPGFQSFLMPYLCSTLMQHLPDSGPIIVINVDERRCDALALMAGLDKPLLIPLLKFSYEKAKNYQAILNSLLRTRNLRDRGSEPVTSEDVDFPVERSWVTARSQRGFLITGGSGAASGEGRMALLGSPGTVEGKRPYDEMKVPIGIAAQARGMEPAPFGKHGEDPPLHRVLRGLWEEVVKPIMNALGYSSIDRASGEVPPRVWWCPTGPLSFLPLHAAGRYRGLNPESVLMTFKVHHNSSSPPPFISPPPFDFNSCFWLF</sequence>
<evidence type="ECO:0000313" key="1">
    <source>
        <dbReference type="EMBL" id="KAF6744802.1"/>
    </source>
</evidence>
<dbReference type="OrthoDB" id="9991317at2759"/>
<evidence type="ECO:0000313" key="2">
    <source>
        <dbReference type="Proteomes" id="UP000521943"/>
    </source>
</evidence>
<proteinExistence type="predicted"/>